<organism evidence="11 12">
    <name type="scientific">Meira miltonrushii</name>
    <dbReference type="NCBI Taxonomy" id="1280837"/>
    <lineage>
        <taxon>Eukaryota</taxon>
        <taxon>Fungi</taxon>
        <taxon>Dikarya</taxon>
        <taxon>Basidiomycota</taxon>
        <taxon>Ustilaginomycotina</taxon>
        <taxon>Exobasidiomycetes</taxon>
        <taxon>Exobasidiales</taxon>
        <taxon>Brachybasidiaceae</taxon>
        <taxon>Meira</taxon>
    </lineage>
</organism>
<dbReference type="GO" id="GO:0005743">
    <property type="term" value="C:mitochondrial inner membrane"/>
    <property type="evidence" value="ECO:0007669"/>
    <property type="project" value="UniProtKB-UniRule"/>
</dbReference>
<keyword evidence="7 9" id="KW-0496">Mitochondrion</keyword>
<dbReference type="EMBL" id="KZ819602">
    <property type="protein sequence ID" value="PWN38204.1"/>
    <property type="molecule type" value="Genomic_DNA"/>
</dbReference>
<feature type="domain" description="Cytochrome c oxidase assembly factor 3 mitochondrial coiled-coil" evidence="10">
    <location>
        <begin position="16"/>
        <end position="57"/>
    </location>
</feature>
<gene>
    <name evidence="11" type="ORF">FA14DRAFT_107474</name>
</gene>
<name>A0A316VLP8_9BASI</name>
<proteinExistence type="inferred from homology"/>
<keyword evidence="9" id="KW-0999">Mitochondrion inner membrane</keyword>
<sequence>SAHSSYHPGGYGVSEGLKRARRPFVVRNVLVGGTLAVTAMNLYLYSIYKIKQDDFSDI</sequence>
<dbReference type="AlphaFoldDB" id="A0A316VLP8"/>
<dbReference type="GO" id="GO:0033617">
    <property type="term" value="P:mitochondrial respiratory chain complex IV assembly"/>
    <property type="evidence" value="ECO:0007669"/>
    <property type="project" value="UniProtKB-UniRule"/>
</dbReference>
<dbReference type="OrthoDB" id="10018333at2759"/>
<evidence type="ECO:0000256" key="1">
    <source>
        <dbReference type="ARBA" id="ARBA00003064"/>
    </source>
</evidence>
<reference evidence="11 12" key="1">
    <citation type="journal article" date="2018" name="Mol. Biol. Evol.">
        <title>Broad Genomic Sampling Reveals a Smut Pathogenic Ancestry of the Fungal Clade Ustilaginomycotina.</title>
        <authorList>
            <person name="Kijpornyongpan T."/>
            <person name="Mondo S.J."/>
            <person name="Barry K."/>
            <person name="Sandor L."/>
            <person name="Lee J."/>
            <person name="Lipzen A."/>
            <person name="Pangilinan J."/>
            <person name="LaButti K."/>
            <person name="Hainaut M."/>
            <person name="Henrissat B."/>
            <person name="Grigoriev I.V."/>
            <person name="Spatafora J.W."/>
            <person name="Aime M.C."/>
        </authorList>
    </citation>
    <scope>NUCLEOTIDE SEQUENCE [LARGE SCALE GENOMIC DNA]</scope>
    <source>
        <strain evidence="11 12">MCA 3882</strain>
    </source>
</reference>
<feature type="transmembrane region" description="Helical" evidence="9">
    <location>
        <begin position="24"/>
        <end position="48"/>
    </location>
</feature>
<dbReference type="InterPro" id="IPR041752">
    <property type="entry name" value="Coa3"/>
</dbReference>
<feature type="non-terminal residue" evidence="11">
    <location>
        <position position="58"/>
    </location>
</feature>
<evidence type="ECO:0000256" key="5">
    <source>
        <dbReference type="ARBA" id="ARBA00022692"/>
    </source>
</evidence>
<keyword evidence="5 9" id="KW-0812">Transmembrane</keyword>
<comment type="subcellular location">
    <subcellularLocation>
        <location evidence="2">Mitochondrion membrane</location>
        <topology evidence="2">Single-pass membrane protein</topology>
    </subcellularLocation>
</comment>
<dbReference type="InParanoid" id="A0A316VLP8"/>
<accession>A0A316VLP8</accession>
<dbReference type="STRING" id="1280837.A0A316VLP8"/>
<evidence type="ECO:0000256" key="8">
    <source>
        <dbReference type="ARBA" id="ARBA00023136"/>
    </source>
</evidence>
<evidence type="ECO:0000256" key="9">
    <source>
        <dbReference type="RuleBase" id="RU367056"/>
    </source>
</evidence>
<comment type="subunit">
    <text evidence="4 9">Component of 250-400 kDa complexes called cytochrome oxidase assembly intermediates or COA complexes.</text>
</comment>
<evidence type="ECO:0000313" key="11">
    <source>
        <dbReference type="EMBL" id="PWN38204.1"/>
    </source>
</evidence>
<dbReference type="RefSeq" id="XP_025358506.1">
    <property type="nucleotide sequence ID" value="XM_025495809.1"/>
</dbReference>
<evidence type="ECO:0000256" key="3">
    <source>
        <dbReference type="ARBA" id="ARBA00007035"/>
    </source>
</evidence>
<evidence type="ECO:0000256" key="7">
    <source>
        <dbReference type="ARBA" id="ARBA00023128"/>
    </source>
</evidence>
<keyword evidence="8 9" id="KW-0472">Membrane</keyword>
<dbReference type="Pfam" id="PF09813">
    <property type="entry name" value="Coa3_cc"/>
    <property type="match status" value="1"/>
</dbReference>
<evidence type="ECO:0000256" key="6">
    <source>
        <dbReference type="ARBA" id="ARBA00022989"/>
    </source>
</evidence>
<evidence type="ECO:0000256" key="2">
    <source>
        <dbReference type="ARBA" id="ARBA00004304"/>
    </source>
</evidence>
<evidence type="ECO:0000259" key="10">
    <source>
        <dbReference type="Pfam" id="PF09813"/>
    </source>
</evidence>
<dbReference type="PANTHER" id="PTHR15642:SF3">
    <property type="entry name" value="CYTOCHROME C OXIDASE ASSEMBLY FACTOR 3 HOMOLOG, MITOCHONDRIAL"/>
    <property type="match status" value="1"/>
</dbReference>
<comment type="function">
    <text evidence="1 9">Required for assembly of cytochrome c oxidase (complex IV).</text>
</comment>
<dbReference type="Proteomes" id="UP000245771">
    <property type="component" value="Unassembled WGS sequence"/>
</dbReference>
<protein>
    <recommendedName>
        <fullName evidence="9">Cytochrome c oxidase assembly factor 3</fullName>
    </recommendedName>
</protein>
<evidence type="ECO:0000313" key="12">
    <source>
        <dbReference type="Proteomes" id="UP000245771"/>
    </source>
</evidence>
<comment type="similarity">
    <text evidence="3 9">Belongs to the COA3 family.</text>
</comment>
<dbReference type="PANTHER" id="PTHR15642">
    <property type="entry name" value="CYTOCHROME C OXIDASE ASSEMBLY FACTOR 3, MITOCHONDRIAL"/>
    <property type="match status" value="1"/>
</dbReference>
<dbReference type="InterPro" id="IPR018628">
    <property type="entry name" value="Coa3_CC"/>
</dbReference>
<evidence type="ECO:0000256" key="4">
    <source>
        <dbReference type="ARBA" id="ARBA00011351"/>
    </source>
</evidence>
<dbReference type="GeneID" id="37017590"/>
<keyword evidence="6 9" id="KW-1133">Transmembrane helix</keyword>
<keyword evidence="12" id="KW-1185">Reference proteome</keyword>
<feature type="non-terminal residue" evidence="11">
    <location>
        <position position="1"/>
    </location>
</feature>